<dbReference type="Proteomes" id="UP001642520">
    <property type="component" value="Unassembled WGS sequence"/>
</dbReference>
<feature type="compositionally biased region" description="Acidic residues" evidence="1">
    <location>
        <begin position="227"/>
        <end position="241"/>
    </location>
</feature>
<feature type="compositionally biased region" description="Basic residues" evidence="1">
    <location>
        <begin position="212"/>
        <end position="222"/>
    </location>
</feature>
<sequence>MAQWIGLVLLVVATTVAVTESRAIPAEPISVMLDPYGNPIVFLREKRTAVHPYPHRAMMFTGYYRPVRRSSHSGQATGVFAQGNAVSGEAFFGGMQPPHLNNGPEPIEEPEVSSAEAQAAPGGEESYNEDEQPVVQQEEEYQPDAHRPQEEAQYPQDDQHNQGDEQHQHKQQGALPAQEEPEPVPVFTTEAAPVTPAEEPVYTSTELSANRPKVHHGKKNKKTPVVVEDDEEEDDEDDDELSVPFVPFKGNRRRQNYPNLNNFFPMVFSFPGGSTRSGSSGGSPPGAVTAIANSYSTGKGGVASSVATAYGGSPNGKKRRTPPVEE</sequence>
<feature type="compositionally biased region" description="Basic and acidic residues" evidence="1">
    <location>
        <begin position="157"/>
        <end position="168"/>
    </location>
</feature>
<evidence type="ECO:0000256" key="2">
    <source>
        <dbReference type="SAM" id="SignalP"/>
    </source>
</evidence>
<feature type="compositionally biased region" description="Basic residues" evidence="1">
    <location>
        <begin position="316"/>
        <end position="326"/>
    </location>
</feature>
<organism evidence="3 4">
    <name type="scientific">Xylocopa violacea</name>
    <name type="common">Violet carpenter bee</name>
    <name type="synonym">Apis violacea</name>
    <dbReference type="NCBI Taxonomy" id="135666"/>
    <lineage>
        <taxon>Eukaryota</taxon>
        <taxon>Metazoa</taxon>
        <taxon>Ecdysozoa</taxon>
        <taxon>Arthropoda</taxon>
        <taxon>Hexapoda</taxon>
        <taxon>Insecta</taxon>
        <taxon>Pterygota</taxon>
        <taxon>Neoptera</taxon>
        <taxon>Endopterygota</taxon>
        <taxon>Hymenoptera</taxon>
        <taxon>Apocrita</taxon>
        <taxon>Aculeata</taxon>
        <taxon>Apoidea</taxon>
        <taxon>Anthophila</taxon>
        <taxon>Apidae</taxon>
        <taxon>Xylocopa</taxon>
        <taxon>Xylocopa</taxon>
    </lineage>
</organism>
<name>A0ABP1NFP6_XYLVO</name>
<evidence type="ECO:0000313" key="4">
    <source>
        <dbReference type="Proteomes" id="UP001642520"/>
    </source>
</evidence>
<keyword evidence="4" id="KW-1185">Reference proteome</keyword>
<protein>
    <recommendedName>
        <fullName evidence="5">RNA polymerase II degradation factor 1</fullName>
    </recommendedName>
</protein>
<feature type="region of interest" description="Disordered" evidence="1">
    <location>
        <begin position="271"/>
        <end position="326"/>
    </location>
</feature>
<accession>A0ABP1NFP6</accession>
<evidence type="ECO:0008006" key="5">
    <source>
        <dbReference type="Google" id="ProtNLM"/>
    </source>
</evidence>
<evidence type="ECO:0000256" key="1">
    <source>
        <dbReference type="SAM" id="MobiDB-lite"/>
    </source>
</evidence>
<keyword evidence="2" id="KW-0732">Signal</keyword>
<proteinExistence type="predicted"/>
<gene>
    <name evidence="3" type="ORF">XYLVIOL_LOCUS4119</name>
</gene>
<feature type="signal peptide" evidence="2">
    <location>
        <begin position="1"/>
        <end position="21"/>
    </location>
</feature>
<reference evidence="3 4" key="1">
    <citation type="submission" date="2024-08" db="EMBL/GenBank/DDBJ databases">
        <authorList>
            <person name="Will J Nash"/>
            <person name="Angela Man"/>
            <person name="Seanna McTaggart"/>
            <person name="Kendall Baker"/>
            <person name="Tom Barker"/>
            <person name="Leah Catchpole"/>
            <person name="Alex Durrant"/>
            <person name="Karim Gharbi"/>
            <person name="Naomi Irish"/>
            <person name="Gemy Kaithakottil"/>
            <person name="Debby Ku"/>
            <person name="Aaliyah Providence"/>
            <person name="Felix Shaw"/>
            <person name="David Swarbreck"/>
            <person name="Chris Watkins"/>
            <person name="Ann M. McCartney"/>
            <person name="Giulio Formenti"/>
            <person name="Alice Mouton"/>
            <person name="Noel Vella"/>
            <person name="Bjorn M von Reumont"/>
            <person name="Adriana Vella"/>
            <person name="Wilfried Haerty"/>
        </authorList>
    </citation>
    <scope>NUCLEOTIDE SEQUENCE [LARGE SCALE GENOMIC DNA]</scope>
</reference>
<dbReference type="EMBL" id="CAXAJV020001290">
    <property type="protein sequence ID" value="CAL7939807.1"/>
    <property type="molecule type" value="Genomic_DNA"/>
</dbReference>
<feature type="chain" id="PRO_5047518904" description="RNA polymerase II degradation factor 1" evidence="2">
    <location>
        <begin position="22"/>
        <end position="326"/>
    </location>
</feature>
<feature type="region of interest" description="Disordered" evidence="1">
    <location>
        <begin position="90"/>
        <end position="258"/>
    </location>
</feature>
<comment type="caution">
    <text evidence="3">The sequence shown here is derived from an EMBL/GenBank/DDBJ whole genome shotgun (WGS) entry which is preliminary data.</text>
</comment>
<evidence type="ECO:0000313" key="3">
    <source>
        <dbReference type="EMBL" id="CAL7939807.1"/>
    </source>
</evidence>
<feature type="compositionally biased region" description="Acidic residues" evidence="1">
    <location>
        <begin position="126"/>
        <end position="142"/>
    </location>
</feature>